<dbReference type="SMART" id="SM00228">
    <property type="entry name" value="PDZ"/>
    <property type="match status" value="1"/>
</dbReference>
<dbReference type="AlphaFoldDB" id="A0A4V2WMU9"/>
<evidence type="ECO:0000313" key="8">
    <source>
        <dbReference type="Proteomes" id="UP000295418"/>
    </source>
</evidence>
<evidence type="ECO:0000256" key="4">
    <source>
        <dbReference type="SAM" id="MobiDB-lite"/>
    </source>
</evidence>
<dbReference type="EMBL" id="SKFG01000035">
    <property type="protein sequence ID" value="TCZ73032.1"/>
    <property type="molecule type" value="Genomic_DNA"/>
</dbReference>
<evidence type="ECO:0000313" key="7">
    <source>
        <dbReference type="EMBL" id="TCZ73032.1"/>
    </source>
</evidence>
<dbReference type="InterPro" id="IPR001478">
    <property type="entry name" value="PDZ"/>
</dbReference>
<keyword evidence="2" id="KW-0378">Hydrolase</keyword>
<dbReference type="InterPro" id="IPR036034">
    <property type="entry name" value="PDZ_sf"/>
</dbReference>
<feature type="compositionally biased region" description="Polar residues" evidence="4">
    <location>
        <begin position="64"/>
        <end position="76"/>
    </location>
</feature>
<dbReference type="InterPro" id="IPR051201">
    <property type="entry name" value="Chloro_Bact_Ser_Proteases"/>
</dbReference>
<feature type="domain" description="PDZ" evidence="6">
    <location>
        <begin position="412"/>
        <end position="507"/>
    </location>
</feature>
<dbReference type="RefSeq" id="WP_132420158.1">
    <property type="nucleotide sequence ID" value="NZ_SKFG01000035.1"/>
</dbReference>
<dbReference type="Gene3D" id="2.40.10.120">
    <property type="match status" value="1"/>
</dbReference>
<evidence type="ECO:0000256" key="1">
    <source>
        <dbReference type="ARBA" id="ARBA00022670"/>
    </source>
</evidence>
<keyword evidence="3" id="KW-0720">Serine protease</keyword>
<feature type="compositionally biased region" description="Polar residues" evidence="4">
    <location>
        <begin position="225"/>
        <end position="242"/>
    </location>
</feature>
<organism evidence="7 8">
    <name type="scientific">Paenibacillus albiflavus</name>
    <dbReference type="NCBI Taxonomy" id="2545760"/>
    <lineage>
        <taxon>Bacteria</taxon>
        <taxon>Bacillati</taxon>
        <taxon>Bacillota</taxon>
        <taxon>Bacilli</taxon>
        <taxon>Bacillales</taxon>
        <taxon>Paenibacillaceae</taxon>
        <taxon>Paenibacillus</taxon>
    </lineage>
</organism>
<keyword evidence="1" id="KW-0645">Protease</keyword>
<dbReference type="PANTHER" id="PTHR43343:SF3">
    <property type="entry name" value="PROTEASE DO-LIKE 8, CHLOROPLASTIC"/>
    <property type="match status" value="1"/>
</dbReference>
<evidence type="ECO:0000256" key="2">
    <source>
        <dbReference type="ARBA" id="ARBA00022801"/>
    </source>
</evidence>
<dbReference type="Pfam" id="PF13180">
    <property type="entry name" value="PDZ_2"/>
    <property type="match status" value="1"/>
</dbReference>
<feature type="transmembrane region" description="Helical" evidence="5">
    <location>
        <begin position="118"/>
        <end position="139"/>
    </location>
</feature>
<evidence type="ECO:0000256" key="3">
    <source>
        <dbReference type="ARBA" id="ARBA00022825"/>
    </source>
</evidence>
<dbReference type="Pfam" id="PF13365">
    <property type="entry name" value="Trypsin_2"/>
    <property type="match status" value="1"/>
</dbReference>
<dbReference type="SUPFAM" id="SSF50494">
    <property type="entry name" value="Trypsin-like serine proteases"/>
    <property type="match status" value="1"/>
</dbReference>
<reference evidence="7 8" key="1">
    <citation type="submission" date="2019-03" db="EMBL/GenBank/DDBJ databases">
        <authorList>
            <person name="Kim M.K.M."/>
        </authorList>
    </citation>
    <scope>NUCLEOTIDE SEQUENCE [LARGE SCALE GENOMIC DNA]</scope>
    <source>
        <strain evidence="7 8">18JY21-1</strain>
    </source>
</reference>
<dbReference type="PROSITE" id="PS50106">
    <property type="entry name" value="PDZ"/>
    <property type="match status" value="1"/>
</dbReference>
<feature type="compositionally biased region" description="Polar residues" evidence="4">
    <location>
        <begin position="19"/>
        <end position="38"/>
    </location>
</feature>
<feature type="region of interest" description="Disordered" evidence="4">
    <location>
        <begin position="223"/>
        <end position="246"/>
    </location>
</feature>
<proteinExistence type="predicted"/>
<protein>
    <submittedName>
        <fullName evidence="7">PDZ domain-containing protein</fullName>
    </submittedName>
</protein>
<dbReference type="CDD" id="cd06779">
    <property type="entry name" value="cpPDZ_Deg_HtrA-like"/>
    <property type="match status" value="1"/>
</dbReference>
<dbReference type="PRINTS" id="PR00834">
    <property type="entry name" value="PROTEASES2C"/>
</dbReference>
<keyword evidence="5" id="KW-0472">Membrane</keyword>
<feature type="compositionally biased region" description="Basic and acidic residues" evidence="4">
    <location>
        <begin position="1"/>
        <end position="18"/>
    </location>
</feature>
<dbReference type="Proteomes" id="UP000295418">
    <property type="component" value="Unassembled WGS sequence"/>
</dbReference>
<dbReference type="InterPro" id="IPR001940">
    <property type="entry name" value="Peptidase_S1C"/>
</dbReference>
<feature type="compositionally biased region" description="Polar residues" evidence="4">
    <location>
        <begin position="94"/>
        <end position="110"/>
    </location>
</feature>
<comment type="caution">
    <text evidence="7">The sequence shown here is derived from an EMBL/GenBank/DDBJ whole genome shotgun (WGS) entry which is preliminary data.</text>
</comment>
<dbReference type="Gene3D" id="2.30.42.10">
    <property type="match status" value="1"/>
</dbReference>
<sequence>MTENNRNDFDDFFKDNKPQEQGTDENNQGTSSSNSDESTYYAYGPYRNSQGETGSKDQPIDVTPLSSQTHSSNNEQDAAPSPKPERTFGYSDGRGNTSSYTLTSGSGNSWTPPKKRSIMGYFSAFAAGVLLVGGMMWAADYNNWFTKGTVAATYGSSSQNTTGSNNSNVKQSSLDTSRPDISGIVDKSSKAVVLIENMVKTKQSQGNSTNPSYNEWFRQFLGDQTPDNSQQQPEEDSSNPGYQKQGMGTGFIFEDSGYILTNQHVIDGADQVLVTVEGYKNPFVAKVLGTSYELDLACLKIEGTDPFATLPLGNANDAKVGDWVVAIGNPYGFDHTVTVGVLSAKGRPISIQDQKGTRKYENLFQTDASINPGNSGGPLLNTHGEVIGINTAVSSQAQGIGFAIPTSTVNEVIDSLKNNVQIPIPYIGVTLGEIDKDWANELKLDSTDGALIGSVERKSPAFKAGIRPYDVVVDIDGQSIKNPTDLQTAVKSHKVGDKIQFGIIRDGEKVTLAVTIGDKNDSEQATK</sequence>
<dbReference type="PANTHER" id="PTHR43343">
    <property type="entry name" value="PEPTIDASE S12"/>
    <property type="match status" value="1"/>
</dbReference>
<keyword evidence="8" id="KW-1185">Reference proteome</keyword>
<dbReference type="OrthoDB" id="9758917at2"/>
<gene>
    <name evidence="7" type="ORF">E0485_21670</name>
</gene>
<feature type="region of interest" description="Disordered" evidence="4">
    <location>
        <begin position="156"/>
        <end position="182"/>
    </location>
</feature>
<evidence type="ECO:0000256" key="5">
    <source>
        <dbReference type="SAM" id="Phobius"/>
    </source>
</evidence>
<feature type="region of interest" description="Disordered" evidence="4">
    <location>
        <begin position="1"/>
        <end position="110"/>
    </location>
</feature>
<name>A0A4V2WMU9_9BACL</name>
<keyword evidence="5" id="KW-0812">Transmembrane</keyword>
<evidence type="ECO:0000259" key="6">
    <source>
        <dbReference type="PROSITE" id="PS50106"/>
    </source>
</evidence>
<accession>A0A4V2WMU9</accession>
<keyword evidence="5" id="KW-1133">Transmembrane helix</keyword>
<dbReference type="SUPFAM" id="SSF50156">
    <property type="entry name" value="PDZ domain-like"/>
    <property type="match status" value="1"/>
</dbReference>
<dbReference type="GO" id="GO:0004252">
    <property type="term" value="F:serine-type endopeptidase activity"/>
    <property type="evidence" value="ECO:0007669"/>
    <property type="project" value="InterPro"/>
</dbReference>
<feature type="compositionally biased region" description="Low complexity" evidence="4">
    <location>
        <begin position="156"/>
        <end position="168"/>
    </location>
</feature>
<dbReference type="InterPro" id="IPR009003">
    <property type="entry name" value="Peptidase_S1_PA"/>
</dbReference>
<dbReference type="GO" id="GO:0006508">
    <property type="term" value="P:proteolysis"/>
    <property type="evidence" value="ECO:0007669"/>
    <property type="project" value="UniProtKB-KW"/>
</dbReference>